<keyword evidence="2" id="KW-0560">Oxidoreductase</keyword>
<keyword evidence="1" id="KW-0472">Membrane</keyword>
<dbReference type="EMBL" id="LXQC01000046">
    <property type="protein sequence ID" value="TFE72047.1"/>
    <property type="molecule type" value="Genomic_DNA"/>
</dbReference>
<comment type="caution">
    <text evidence="2">The sequence shown here is derived from an EMBL/GenBank/DDBJ whole genome shotgun (WGS) entry which is preliminary data.</text>
</comment>
<protein>
    <submittedName>
        <fullName evidence="2">Methane monooxygenase</fullName>
    </submittedName>
</protein>
<gene>
    <name evidence="2" type="ORF">A7Q10_03795</name>
</gene>
<dbReference type="InterPro" id="IPR037001">
    <property type="entry name" value="NH3/CH4_mOase_suA_sf"/>
</dbReference>
<dbReference type="GO" id="GO:0004497">
    <property type="term" value="F:monooxygenase activity"/>
    <property type="evidence" value="ECO:0007669"/>
    <property type="project" value="UniProtKB-KW"/>
</dbReference>
<keyword evidence="3" id="KW-1185">Reference proteome</keyword>
<evidence type="ECO:0000256" key="1">
    <source>
        <dbReference type="SAM" id="Phobius"/>
    </source>
</evidence>
<evidence type="ECO:0000313" key="3">
    <source>
        <dbReference type="Proteomes" id="UP000297713"/>
    </source>
</evidence>
<organism evidence="2 3">
    <name type="scientific">Methylacidiphilum caldifontis</name>
    <dbReference type="NCBI Taxonomy" id="2795386"/>
    <lineage>
        <taxon>Bacteria</taxon>
        <taxon>Pseudomonadati</taxon>
        <taxon>Verrucomicrobiota</taxon>
        <taxon>Methylacidiphilae</taxon>
        <taxon>Methylacidiphilales</taxon>
        <taxon>Methylacidiphilaceae</taxon>
        <taxon>Methylacidiphilum (ex Ratnadevi et al. 2023)</taxon>
    </lineage>
</organism>
<dbReference type="Proteomes" id="UP000297713">
    <property type="component" value="Unassembled WGS sequence"/>
</dbReference>
<proteinExistence type="predicted"/>
<keyword evidence="1" id="KW-0812">Transmembrane</keyword>
<reference evidence="2 3" key="1">
    <citation type="submission" date="2016-05" db="EMBL/GenBank/DDBJ databases">
        <title>Diversity and Homogeneity among Thermoacidophilic Verrucomicrobia Methanotrophs Linked with Geographical Origin.</title>
        <authorList>
            <person name="Erikstad H.-A."/>
            <person name="Smestad N.B."/>
            <person name="Ceballos R.M."/>
            <person name="Birkeland N.-K."/>
        </authorList>
    </citation>
    <scope>NUCLEOTIDE SEQUENCE [LARGE SCALE GENOMIC DNA]</scope>
    <source>
        <strain evidence="2 3">Phi</strain>
    </source>
</reference>
<dbReference type="Pfam" id="PF02461">
    <property type="entry name" value="AMO"/>
    <property type="match status" value="1"/>
</dbReference>
<feature type="transmembrane region" description="Helical" evidence="1">
    <location>
        <begin position="61"/>
        <end position="80"/>
    </location>
</feature>
<keyword evidence="2" id="KW-0503">Monooxygenase</keyword>
<feature type="transmembrane region" description="Helical" evidence="1">
    <location>
        <begin position="214"/>
        <end position="237"/>
    </location>
</feature>
<feature type="transmembrane region" description="Helical" evidence="1">
    <location>
        <begin position="147"/>
        <end position="166"/>
    </location>
</feature>
<evidence type="ECO:0000313" key="2">
    <source>
        <dbReference type="EMBL" id="TFE72047.1"/>
    </source>
</evidence>
<dbReference type="OrthoDB" id="183959at2"/>
<dbReference type="RefSeq" id="WP_134439084.1">
    <property type="nucleotide sequence ID" value="NZ_CP065957.1"/>
</dbReference>
<feature type="transmembrane region" description="Helical" evidence="1">
    <location>
        <begin position="23"/>
        <end position="41"/>
    </location>
</feature>
<accession>A0A4Y8PGS3</accession>
<sequence length="249" mass="28495">MQTQTIRTSPELQKEGLAVGKRIQFVAWVIIGMTVTVGTFASQSLLEGDWSFWIDWKDRRYFPILGVISYMLMLVSVQAACWIKARLPVGMTLCAVGINLWQWFERYVNWWGWFGYPMNELFPETVIPCAIAADCVLLLSRKLLLTYLFGAYAFALTFYPANWVMIAPFHQPIEALGQTLSLADYIGFSYVRSAIPEYLRMIESGTLRTFEGGALGPAIFFSGVVGIFIYAIFWWIGDQCTRNRWVKKI</sequence>
<name>A0A4Y8PGS3_9BACT</name>
<dbReference type="Gene3D" id="1.20.1450.10">
    <property type="entry name" value="Ammonia/particulate methane monooxygenase, subunit A"/>
    <property type="match status" value="1"/>
</dbReference>
<keyword evidence="1" id="KW-1133">Transmembrane helix</keyword>
<dbReference type="InterPro" id="IPR003393">
    <property type="entry name" value="NH3_CH4_mOase_A"/>
</dbReference>
<dbReference type="AlphaFoldDB" id="A0A4Y8PGS3"/>